<evidence type="ECO:0000313" key="2">
    <source>
        <dbReference type="EMBL" id="BBF90027.1"/>
    </source>
</evidence>
<evidence type="ECO:0000313" key="3">
    <source>
        <dbReference type="EMBL" id="BBF90033.1"/>
    </source>
</evidence>
<dbReference type="AlphaFoldDB" id="A0A679BAH2"/>
<accession>A0A679BAH2</accession>
<organism evidence="2">
    <name type="scientific">Oryza rufipogon</name>
    <name type="common">Brownbeard rice</name>
    <name type="synonym">Asian wild rice</name>
    <dbReference type="NCBI Taxonomy" id="4529"/>
    <lineage>
        <taxon>Eukaryota</taxon>
        <taxon>Viridiplantae</taxon>
        <taxon>Streptophyta</taxon>
        <taxon>Embryophyta</taxon>
        <taxon>Tracheophyta</taxon>
        <taxon>Spermatophyta</taxon>
        <taxon>Magnoliopsida</taxon>
        <taxon>Liliopsida</taxon>
        <taxon>Poales</taxon>
        <taxon>Poaceae</taxon>
        <taxon>BOP clade</taxon>
        <taxon>Oryzoideae</taxon>
        <taxon>Oryzeae</taxon>
        <taxon>Oryzinae</taxon>
        <taxon>Oryza</taxon>
    </lineage>
</organism>
<evidence type="ECO:0000256" key="1">
    <source>
        <dbReference type="SAM" id="MobiDB-lite"/>
    </source>
</evidence>
<reference evidence="2" key="1">
    <citation type="submission" date="2018-08" db="EMBL/GenBank/DDBJ databases">
        <title>Oryza rufipogon genomic DNA, chromosome 11, BAC clone:ORUFIa0084G16.</title>
        <authorList>
            <person name="Wu J."/>
            <person name="Kanamori H."/>
        </authorList>
    </citation>
    <scope>NUCLEOTIDE SEQUENCE</scope>
    <source>
        <strain evidence="2">W1943</strain>
    </source>
</reference>
<gene>
    <name evidence="2" type="primary">ORUFIa0084G16.13</name>
    <name evidence="3" type="synonym">ORUFIb0057L17.8</name>
</gene>
<proteinExistence type="predicted"/>
<name>A0A679BAH2_ORYRU</name>
<evidence type="ECO:0008006" key="4">
    <source>
        <dbReference type="Google" id="ProtNLM"/>
    </source>
</evidence>
<protein>
    <recommendedName>
        <fullName evidence="4">Rx N-terminal domain-containing protein</fullName>
    </recommendedName>
</protein>
<feature type="region of interest" description="Disordered" evidence="1">
    <location>
        <begin position="98"/>
        <end position="118"/>
    </location>
</feature>
<reference evidence="3" key="2">
    <citation type="submission" date="2018-08" db="EMBL/GenBank/DDBJ databases">
        <title>Oryza rufipogon genomic DNA, chromosome 11, BAC clone:ORUFIb0057L17.</title>
        <authorList>
            <person name="Wu J."/>
            <person name="Kanamori H."/>
        </authorList>
    </citation>
    <scope>NUCLEOTIDE SEQUENCE</scope>
    <source>
        <strain evidence="3">W1943</strain>
    </source>
</reference>
<dbReference type="EMBL" id="AP018883">
    <property type="protein sequence ID" value="BBF90027.1"/>
    <property type="molecule type" value="Genomic_DNA"/>
</dbReference>
<dbReference type="EMBL" id="AP018884">
    <property type="protein sequence ID" value="BBF90033.1"/>
    <property type="molecule type" value="Genomic_DNA"/>
</dbReference>
<sequence>MADIALTIAGWVISPVVEKLTDYCSELISFDASKKLRDLETCILPRLVLALEALDKSGRHDLEKLVREIKSALYEVEDFLDETEYCRLEKQVDLSNEARKKRGTSDYDAGPSNLLTNE</sequence>